<dbReference type="CDD" id="cd00063">
    <property type="entry name" value="FN3"/>
    <property type="match status" value="1"/>
</dbReference>
<accession>A0ABV0QLG4</accession>
<dbReference type="InterPro" id="IPR003961">
    <property type="entry name" value="FN3_dom"/>
</dbReference>
<feature type="domain" description="Fibronectin type-III" evidence="1">
    <location>
        <begin position="1"/>
        <end position="69"/>
    </location>
</feature>
<gene>
    <name evidence="2" type="ORF">XENOCAPTIV_007896</name>
</gene>
<dbReference type="EMBL" id="JAHRIN010016996">
    <property type="protein sequence ID" value="MEQ2196667.1"/>
    <property type="molecule type" value="Genomic_DNA"/>
</dbReference>
<protein>
    <recommendedName>
        <fullName evidence="1">Fibronectin type-III domain-containing protein</fullName>
    </recommendedName>
</protein>
<name>A0ABV0QLG4_9TELE</name>
<reference evidence="2 3" key="1">
    <citation type="submission" date="2021-06" db="EMBL/GenBank/DDBJ databases">
        <authorList>
            <person name="Palmer J.M."/>
        </authorList>
    </citation>
    <scope>NUCLEOTIDE SEQUENCE [LARGE SCALE GENOMIC DNA]</scope>
    <source>
        <strain evidence="2 3">XC_2019</strain>
        <tissue evidence="2">Muscle</tissue>
    </source>
</reference>
<feature type="non-terminal residue" evidence="2">
    <location>
        <position position="1"/>
    </location>
</feature>
<evidence type="ECO:0000313" key="2">
    <source>
        <dbReference type="EMBL" id="MEQ2196667.1"/>
    </source>
</evidence>
<dbReference type="Gene3D" id="2.60.40.10">
    <property type="entry name" value="Immunoglobulins"/>
    <property type="match status" value="1"/>
</dbReference>
<comment type="caution">
    <text evidence="2">The sequence shown here is derived from an EMBL/GenBank/DDBJ whole genome shotgun (WGS) entry which is preliminary data.</text>
</comment>
<keyword evidence="3" id="KW-1185">Reference proteome</keyword>
<dbReference type="Pfam" id="PF00041">
    <property type="entry name" value="fn3"/>
    <property type="match status" value="1"/>
</dbReference>
<proteinExistence type="predicted"/>
<dbReference type="Proteomes" id="UP001434883">
    <property type="component" value="Unassembled WGS sequence"/>
</dbReference>
<evidence type="ECO:0000313" key="3">
    <source>
        <dbReference type="Proteomes" id="UP001434883"/>
    </source>
</evidence>
<dbReference type="InterPro" id="IPR036116">
    <property type="entry name" value="FN3_sf"/>
</dbReference>
<dbReference type="SUPFAM" id="SSF49265">
    <property type="entry name" value="Fibronectin type III"/>
    <property type="match status" value="1"/>
</dbReference>
<organism evidence="2 3">
    <name type="scientific">Xenoophorus captivus</name>
    <dbReference type="NCBI Taxonomy" id="1517983"/>
    <lineage>
        <taxon>Eukaryota</taxon>
        <taxon>Metazoa</taxon>
        <taxon>Chordata</taxon>
        <taxon>Craniata</taxon>
        <taxon>Vertebrata</taxon>
        <taxon>Euteleostomi</taxon>
        <taxon>Actinopterygii</taxon>
        <taxon>Neopterygii</taxon>
        <taxon>Teleostei</taxon>
        <taxon>Neoteleostei</taxon>
        <taxon>Acanthomorphata</taxon>
        <taxon>Ovalentaria</taxon>
        <taxon>Atherinomorphae</taxon>
        <taxon>Cyprinodontiformes</taxon>
        <taxon>Goodeidae</taxon>
        <taxon>Xenoophorus</taxon>
    </lineage>
</organism>
<dbReference type="PROSITE" id="PS50853">
    <property type="entry name" value="FN3"/>
    <property type="match status" value="1"/>
</dbReference>
<sequence length="69" mass="7711">KNPVFRVTGVKRNSVSLAWAPPLEPNGILTGYLLEYQLSTYPSTSYHLRRTDGAEMRCSNSFILPPLSV</sequence>
<evidence type="ECO:0000259" key="1">
    <source>
        <dbReference type="PROSITE" id="PS50853"/>
    </source>
</evidence>
<dbReference type="InterPro" id="IPR013783">
    <property type="entry name" value="Ig-like_fold"/>
</dbReference>